<comment type="caution">
    <text evidence="6">The sequence shown here is derived from an EMBL/GenBank/DDBJ whole genome shotgun (WGS) entry which is preliminary data.</text>
</comment>
<evidence type="ECO:0000313" key="6">
    <source>
        <dbReference type="EMBL" id="KWT69100.1"/>
    </source>
</evidence>
<dbReference type="PANTHER" id="PTHR24567:SF74">
    <property type="entry name" value="HTH-TYPE TRANSCRIPTIONAL REGULATOR ARCR"/>
    <property type="match status" value="1"/>
</dbReference>
<dbReference type="EMBL" id="LMTR01000049">
    <property type="protein sequence ID" value="KWT69100.1"/>
    <property type="molecule type" value="Genomic_DNA"/>
</dbReference>
<feature type="domain" description="HTH crp-type" evidence="5">
    <location>
        <begin position="148"/>
        <end position="214"/>
    </location>
</feature>
<protein>
    <submittedName>
        <fullName evidence="6">cAMP-binding protein</fullName>
    </submittedName>
</protein>
<dbReference type="PROSITE" id="PS51063">
    <property type="entry name" value="HTH_CRP_2"/>
    <property type="match status" value="1"/>
</dbReference>
<name>A0A120CWC9_HYPSL</name>
<dbReference type="SUPFAM" id="SSF51206">
    <property type="entry name" value="cAMP-binding domain-like"/>
    <property type="match status" value="1"/>
</dbReference>
<dbReference type="InterPro" id="IPR036390">
    <property type="entry name" value="WH_DNA-bd_sf"/>
</dbReference>
<dbReference type="GO" id="GO:0003700">
    <property type="term" value="F:DNA-binding transcription factor activity"/>
    <property type="evidence" value="ECO:0007669"/>
    <property type="project" value="TreeGrafter"/>
</dbReference>
<accession>A0A120CWC9</accession>
<evidence type="ECO:0000313" key="7">
    <source>
        <dbReference type="Proteomes" id="UP000059074"/>
    </source>
</evidence>
<dbReference type="SMART" id="SM00419">
    <property type="entry name" value="HTH_CRP"/>
    <property type="match status" value="1"/>
</dbReference>
<dbReference type="SUPFAM" id="SSF46785">
    <property type="entry name" value="Winged helix' DNA-binding domain"/>
    <property type="match status" value="1"/>
</dbReference>
<organism evidence="6 7">
    <name type="scientific">Hyphomicrobium sulfonivorans</name>
    <dbReference type="NCBI Taxonomy" id="121290"/>
    <lineage>
        <taxon>Bacteria</taxon>
        <taxon>Pseudomonadati</taxon>
        <taxon>Pseudomonadota</taxon>
        <taxon>Alphaproteobacteria</taxon>
        <taxon>Hyphomicrobiales</taxon>
        <taxon>Hyphomicrobiaceae</taxon>
        <taxon>Hyphomicrobium</taxon>
    </lineage>
</organism>
<reference evidence="6 7" key="1">
    <citation type="submission" date="2015-10" db="EMBL/GenBank/DDBJ databases">
        <title>Transcriptomic analysis of a linuron degrading triple-species bacterial consortium.</title>
        <authorList>
            <person name="Albers P."/>
        </authorList>
    </citation>
    <scope>NUCLEOTIDE SEQUENCE [LARGE SCALE GENOMIC DNA]</scope>
    <source>
        <strain evidence="6 7">WDL6</strain>
    </source>
</reference>
<dbReference type="Gene3D" id="2.60.120.10">
    <property type="entry name" value="Jelly Rolls"/>
    <property type="match status" value="1"/>
</dbReference>
<dbReference type="GO" id="GO:0003677">
    <property type="term" value="F:DNA binding"/>
    <property type="evidence" value="ECO:0007669"/>
    <property type="project" value="UniProtKB-KW"/>
</dbReference>
<proteinExistence type="predicted"/>
<evidence type="ECO:0000259" key="5">
    <source>
        <dbReference type="PROSITE" id="PS51063"/>
    </source>
</evidence>
<keyword evidence="2" id="KW-0238">DNA-binding</keyword>
<dbReference type="AlphaFoldDB" id="A0A120CWC9"/>
<dbReference type="CDD" id="cd00038">
    <property type="entry name" value="CAP_ED"/>
    <property type="match status" value="1"/>
</dbReference>
<sequence length="239" mass="26644">MRKSKDRPPVENSLLAAIPARELETLARKLTPVPLDYKTILIDDEDPLDYVYFPSSGIISVLAVYADGNTAELATIGREGNSGFQEMLGARSSDVRLLVQIAGTAMRLRRADFKKALIELPGFQAMMNLHLHTFLHQVMLSGACNATHSVSKRLARWLLTMADRTNQDTLNITHDLIAEMLGIYRPTASKALATLQKQGFVSVLRGRIVILNRPALVAYTCECYRLIRMKTERNLSSSK</sequence>
<dbReference type="PROSITE" id="PS50042">
    <property type="entry name" value="CNMP_BINDING_3"/>
    <property type="match status" value="1"/>
</dbReference>
<keyword evidence="7" id="KW-1185">Reference proteome</keyword>
<keyword evidence="3" id="KW-0804">Transcription</keyword>
<dbReference type="PANTHER" id="PTHR24567">
    <property type="entry name" value="CRP FAMILY TRANSCRIPTIONAL REGULATORY PROTEIN"/>
    <property type="match status" value="1"/>
</dbReference>
<gene>
    <name evidence="6" type="ORF">APY04_1706</name>
</gene>
<evidence type="ECO:0000256" key="1">
    <source>
        <dbReference type="ARBA" id="ARBA00023015"/>
    </source>
</evidence>
<dbReference type="Pfam" id="PF13545">
    <property type="entry name" value="HTH_Crp_2"/>
    <property type="match status" value="1"/>
</dbReference>
<keyword evidence="1" id="KW-0805">Transcription regulation</keyword>
<dbReference type="InterPro" id="IPR036388">
    <property type="entry name" value="WH-like_DNA-bd_sf"/>
</dbReference>
<dbReference type="STRING" id="121290.APY04_1706"/>
<evidence type="ECO:0000259" key="4">
    <source>
        <dbReference type="PROSITE" id="PS50042"/>
    </source>
</evidence>
<dbReference type="InterPro" id="IPR014710">
    <property type="entry name" value="RmlC-like_jellyroll"/>
</dbReference>
<evidence type="ECO:0000256" key="2">
    <source>
        <dbReference type="ARBA" id="ARBA00023125"/>
    </source>
</evidence>
<dbReference type="InterPro" id="IPR000595">
    <property type="entry name" value="cNMP-bd_dom"/>
</dbReference>
<dbReference type="SMART" id="SM00100">
    <property type="entry name" value="cNMP"/>
    <property type="match status" value="1"/>
</dbReference>
<dbReference type="Gene3D" id="1.10.10.10">
    <property type="entry name" value="Winged helix-like DNA-binding domain superfamily/Winged helix DNA-binding domain"/>
    <property type="match status" value="1"/>
</dbReference>
<dbReference type="Proteomes" id="UP000059074">
    <property type="component" value="Unassembled WGS sequence"/>
</dbReference>
<dbReference type="InterPro" id="IPR018490">
    <property type="entry name" value="cNMP-bd_dom_sf"/>
</dbReference>
<dbReference type="RefSeq" id="WP_068461537.1">
    <property type="nucleotide sequence ID" value="NZ_LMTR01000049.1"/>
</dbReference>
<evidence type="ECO:0000256" key="3">
    <source>
        <dbReference type="ARBA" id="ARBA00023163"/>
    </source>
</evidence>
<dbReference type="GO" id="GO:0005829">
    <property type="term" value="C:cytosol"/>
    <property type="evidence" value="ECO:0007669"/>
    <property type="project" value="TreeGrafter"/>
</dbReference>
<feature type="domain" description="Cyclic nucleotide-binding" evidence="4">
    <location>
        <begin position="14"/>
        <end position="117"/>
    </location>
</feature>
<dbReference type="OrthoDB" id="7506088at2"/>
<dbReference type="InterPro" id="IPR012318">
    <property type="entry name" value="HTH_CRP"/>
</dbReference>
<dbReference type="InterPro" id="IPR050397">
    <property type="entry name" value="Env_Response_Regulators"/>
</dbReference>
<dbReference type="PATRIC" id="fig|121290.4.peg.245"/>